<name>A0A7K9R9M0_IRECY</name>
<keyword evidence="3" id="KW-1185">Reference proteome</keyword>
<evidence type="ECO:0000313" key="2">
    <source>
        <dbReference type="EMBL" id="NXI20624.1"/>
    </source>
</evidence>
<gene>
    <name evidence="2" type="primary">Erv31_1</name>
    <name evidence="1" type="synonym">Erv31_0</name>
    <name evidence="1" type="ORF">IRECYA_R16225</name>
    <name evidence="2" type="ORF">IRECYA_R16278</name>
</gene>
<accession>A0A7K9R9M0</accession>
<evidence type="ECO:0000313" key="1">
    <source>
        <dbReference type="EMBL" id="NXI20299.1"/>
    </source>
</evidence>
<organism evidence="2 3">
    <name type="scientific">Irena cyanogastra</name>
    <name type="common">Philippine fairy-bluebird</name>
    <dbReference type="NCBI Taxonomy" id="175120"/>
    <lineage>
        <taxon>Eukaryota</taxon>
        <taxon>Metazoa</taxon>
        <taxon>Chordata</taxon>
        <taxon>Craniata</taxon>
        <taxon>Vertebrata</taxon>
        <taxon>Euteleostomi</taxon>
        <taxon>Archelosauria</taxon>
        <taxon>Archosauria</taxon>
        <taxon>Dinosauria</taxon>
        <taxon>Saurischia</taxon>
        <taxon>Theropoda</taxon>
        <taxon>Coelurosauria</taxon>
        <taxon>Aves</taxon>
        <taxon>Neognathae</taxon>
        <taxon>Neoaves</taxon>
        <taxon>Telluraves</taxon>
        <taxon>Australaves</taxon>
        <taxon>Passeriformes</taxon>
        <taxon>Corvoidea</taxon>
        <taxon>Irenidae</taxon>
        <taxon>Irena</taxon>
    </lineage>
</organism>
<sequence>KNLFLDLVEKISHEFNVINCWICGDTRTAEIRPWEEIALSPQETLKLINTLDGDRGPDVRSEEEIWNLRSEVIGQECIWRKGLKFLLYVGELSCKRYLTTNDSHDWWIPQSKHLYWAQKQKPGCSY</sequence>
<proteinExistence type="predicted"/>
<protein>
    <submittedName>
        <fullName evidence="2">ENR1 protein</fullName>
    </submittedName>
</protein>
<evidence type="ECO:0000313" key="3">
    <source>
        <dbReference type="Proteomes" id="UP000530962"/>
    </source>
</evidence>
<comment type="caution">
    <text evidence="2">The sequence shown here is derived from an EMBL/GenBank/DDBJ whole genome shotgun (WGS) entry which is preliminary data.</text>
</comment>
<dbReference type="AlphaFoldDB" id="A0A7K9R9M0"/>
<dbReference type="EMBL" id="VWZV01017426">
    <property type="protein sequence ID" value="NXI20299.1"/>
    <property type="molecule type" value="Genomic_DNA"/>
</dbReference>
<dbReference type="Proteomes" id="UP000530962">
    <property type="component" value="Unassembled WGS sequence"/>
</dbReference>
<feature type="non-terminal residue" evidence="2">
    <location>
        <position position="126"/>
    </location>
</feature>
<reference evidence="2 3" key="1">
    <citation type="submission" date="2019-09" db="EMBL/GenBank/DDBJ databases">
        <title>Bird 10,000 Genomes (B10K) Project - Family phase.</title>
        <authorList>
            <person name="Zhang G."/>
        </authorList>
    </citation>
    <scope>NUCLEOTIDE SEQUENCE [LARGE SCALE GENOMIC DNA]</scope>
    <source>
        <strain evidence="2">B10K-DU-001-26</strain>
        <tissue evidence="2">Muscle</tissue>
    </source>
</reference>
<dbReference type="EMBL" id="VWZV01018200">
    <property type="protein sequence ID" value="NXI20624.1"/>
    <property type="molecule type" value="Genomic_DNA"/>
</dbReference>
<feature type="non-terminal residue" evidence="2">
    <location>
        <position position="1"/>
    </location>
</feature>